<feature type="region of interest" description="Disordered" evidence="1">
    <location>
        <begin position="1"/>
        <end position="134"/>
    </location>
</feature>
<feature type="compositionally biased region" description="Basic residues" evidence="1">
    <location>
        <begin position="353"/>
        <end position="363"/>
    </location>
</feature>
<proteinExistence type="predicted"/>
<evidence type="ECO:0000256" key="1">
    <source>
        <dbReference type="SAM" id="MobiDB-lite"/>
    </source>
</evidence>
<feature type="compositionally biased region" description="Basic residues" evidence="1">
    <location>
        <begin position="404"/>
        <end position="414"/>
    </location>
</feature>
<gene>
    <name evidence="2" type="ORF">SVUK_LOCUS1711</name>
</gene>
<name>A0A3P7IFS1_STRVU</name>
<feature type="compositionally biased region" description="Basic residues" evidence="1">
    <location>
        <begin position="375"/>
        <end position="386"/>
    </location>
</feature>
<feature type="compositionally biased region" description="Polar residues" evidence="1">
    <location>
        <begin position="225"/>
        <end position="238"/>
    </location>
</feature>
<organism evidence="2 3">
    <name type="scientific">Strongylus vulgaris</name>
    <name type="common">Blood worm</name>
    <dbReference type="NCBI Taxonomy" id="40348"/>
    <lineage>
        <taxon>Eukaryota</taxon>
        <taxon>Metazoa</taxon>
        <taxon>Ecdysozoa</taxon>
        <taxon>Nematoda</taxon>
        <taxon>Chromadorea</taxon>
        <taxon>Rhabditida</taxon>
        <taxon>Rhabditina</taxon>
        <taxon>Rhabditomorpha</taxon>
        <taxon>Strongyloidea</taxon>
        <taxon>Strongylidae</taxon>
        <taxon>Strongylus</taxon>
    </lineage>
</organism>
<feature type="compositionally biased region" description="Basic and acidic residues" evidence="1">
    <location>
        <begin position="8"/>
        <end position="19"/>
    </location>
</feature>
<dbReference type="EMBL" id="UYYB01003526">
    <property type="protein sequence ID" value="VDM66713.1"/>
    <property type="molecule type" value="Genomic_DNA"/>
</dbReference>
<feature type="compositionally biased region" description="Basic residues" evidence="1">
    <location>
        <begin position="424"/>
        <end position="446"/>
    </location>
</feature>
<protein>
    <submittedName>
        <fullName evidence="2">Uncharacterized protein</fullName>
    </submittedName>
</protein>
<keyword evidence="3" id="KW-1185">Reference proteome</keyword>
<sequence>PFSVEDLAAQKKKDKEKKKSKEHKHKKSKKKKKKHHSKRDHSGSRKRSRSRSPSSKKKHKKRSKHRSRSKTKSPSRSRTPSRTPTPLKSDIDEEKKALVKKEPDLIPIRTPERSPSFPEKSSFRAISDDDDDLPVGADFRTVMKEAKKKINISSKIGISLDLAALPVAPPLAKPRSSHAFPLSKEIKKDLDDEGPTQLGKRESDVLNKVIAEKGRGDFIPRNLKVKTSATECTSGQNHTKGEGSANEVDLKPLVSLKDESLMDISADEAEKETEFGPASLPPLEVPTASSSGVANSAPAPEPISDGELEKEIAEEINAAAQPKTALKSTRLAKVVESSSAVISKTVSKESIQRKRRRSPRKRSSSPDTDEELRIKARTARTNKVVRRTSPYRPRGRRRDERERRSRSRSRRRYSKSVSKSPVRDKRRRRSRSQSKSRSRSRSRSSGRYRCPVDRDLNPLLVVEVVAALPAAVRVEVVVDHQDVKWKQEEGEEEVVGVVIEEDVLTRLSYWPLLGRRLRRCSW</sequence>
<accession>A0A3P7IFS1</accession>
<feature type="region of interest" description="Disordered" evidence="1">
    <location>
        <begin position="220"/>
        <end position="449"/>
    </location>
</feature>
<dbReference type="OrthoDB" id="5871519at2759"/>
<feature type="compositionally biased region" description="Basic and acidic residues" evidence="1">
    <location>
        <begin position="89"/>
        <end position="104"/>
    </location>
</feature>
<evidence type="ECO:0000313" key="3">
    <source>
        <dbReference type="Proteomes" id="UP000270094"/>
    </source>
</evidence>
<feature type="region of interest" description="Disordered" evidence="1">
    <location>
        <begin position="185"/>
        <end position="204"/>
    </location>
</feature>
<feature type="non-terminal residue" evidence="2">
    <location>
        <position position="1"/>
    </location>
</feature>
<dbReference type="AlphaFoldDB" id="A0A3P7IFS1"/>
<dbReference type="Proteomes" id="UP000270094">
    <property type="component" value="Unassembled WGS sequence"/>
</dbReference>
<feature type="compositionally biased region" description="Basic residues" evidence="1">
    <location>
        <begin position="20"/>
        <end position="75"/>
    </location>
</feature>
<evidence type="ECO:0000313" key="2">
    <source>
        <dbReference type="EMBL" id="VDM66713.1"/>
    </source>
</evidence>
<feature type="compositionally biased region" description="Polar residues" evidence="1">
    <location>
        <begin position="336"/>
        <end position="345"/>
    </location>
</feature>
<reference evidence="2 3" key="1">
    <citation type="submission" date="2018-11" db="EMBL/GenBank/DDBJ databases">
        <authorList>
            <consortium name="Pathogen Informatics"/>
        </authorList>
    </citation>
    <scope>NUCLEOTIDE SEQUENCE [LARGE SCALE GENOMIC DNA]</scope>
</reference>